<dbReference type="Gene3D" id="1.25.40.20">
    <property type="entry name" value="Ankyrin repeat-containing domain"/>
    <property type="match status" value="4"/>
</dbReference>
<sequence>MGVHSNPMVKRRRAWCIYLGLIRLSLSLQASVGGDGNGVFLAAKEGNLRDLTDLIESDKKIINVQDDSGWTPLHIAAREGHASAVKYLLDSGANITVPTEDEFKLPPLMVGLKYLGAEHEVVGMLKDAVTEYVATLPRQTQAHVTAAAGNVETLKKLLEDDGDIVDRADDNGWTALHEATNRGQLNTVKLLVEHGSDITRETTHGWTPALLAKKNRNHDILDYFKDHEMKVRTKKVSKRRKRKNVKKVINLHHAAAIGDLQSVKKFIDTKKTNIDEADEHNWTALHEAAHNGHEEIVKYLVDSGADVNTHTHGGWSPILLAGNRHLEKNSEEDKAKDISILEYLLTNNQLIRRQESAYEGADKELVLMAHQAAQQNDVIFLRDLIKKNKLAAHALDEHGWAPLHEAARAGRLEVLELLVAEGVDINLRSNFERGGSAAFLAENFHGKEHPTVEYLKSVGGEVLEPYSEEL</sequence>
<keyword evidence="2 3" id="KW-0040">ANK repeat</keyword>
<keyword evidence="4" id="KW-0732">Signal</keyword>
<evidence type="ECO:0000256" key="4">
    <source>
        <dbReference type="SAM" id="SignalP"/>
    </source>
</evidence>
<gene>
    <name evidence="5" type="ORF">CHYS00102_LOCUS4720</name>
</gene>
<dbReference type="AlphaFoldDB" id="A0A7S1FMG0"/>
<dbReference type="PROSITE" id="PS50297">
    <property type="entry name" value="ANK_REP_REGION"/>
    <property type="match status" value="4"/>
</dbReference>
<proteinExistence type="predicted"/>
<protein>
    <submittedName>
        <fullName evidence="5">Uncharacterized protein</fullName>
    </submittedName>
</protein>
<evidence type="ECO:0000256" key="3">
    <source>
        <dbReference type="PROSITE-ProRule" id="PRU00023"/>
    </source>
</evidence>
<dbReference type="SUPFAM" id="SSF48403">
    <property type="entry name" value="Ankyrin repeat"/>
    <property type="match status" value="1"/>
</dbReference>
<organism evidence="5">
    <name type="scientific">Corethron hystrix</name>
    <dbReference type="NCBI Taxonomy" id="216773"/>
    <lineage>
        <taxon>Eukaryota</taxon>
        <taxon>Sar</taxon>
        <taxon>Stramenopiles</taxon>
        <taxon>Ochrophyta</taxon>
        <taxon>Bacillariophyta</taxon>
        <taxon>Coscinodiscophyceae</taxon>
        <taxon>Corethrophycidae</taxon>
        <taxon>Corethrales</taxon>
        <taxon>Corethraceae</taxon>
        <taxon>Corethron</taxon>
    </lineage>
</organism>
<dbReference type="PRINTS" id="PR01415">
    <property type="entry name" value="ANKYRIN"/>
</dbReference>
<dbReference type="PANTHER" id="PTHR24171">
    <property type="entry name" value="ANKYRIN REPEAT DOMAIN-CONTAINING PROTEIN 39-RELATED"/>
    <property type="match status" value="1"/>
</dbReference>
<feature type="chain" id="PRO_5031269372" evidence="4">
    <location>
        <begin position="31"/>
        <end position="470"/>
    </location>
</feature>
<evidence type="ECO:0000256" key="1">
    <source>
        <dbReference type="ARBA" id="ARBA00022737"/>
    </source>
</evidence>
<feature type="signal peptide" evidence="4">
    <location>
        <begin position="1"/>
        <end position="30"/>
    </location>
</feature>
<keyword evidence="1" id="KW-0677">Repeat</keyword>
<feature type="repeat" description="ANK" evidence="3">
    <location>
        <begin position="68"/>
        <end position="100"/>
    </location>
</feature>
<dbReference type="Pfam" id="PF12796">
    <property type="entry name" value="Ank_2"/>
    <property type="match status" value="4"/>
</dbReference>
<feature type="repeat" description="ANK" evidence="3">
    <location>
        <begin position="280"/>
        <end position="312"/>
    </location>
</feature>
<dbReference type="SMART" id="SM00248">
    <property type="entry name" value="ANK"/>
    <property type="match status" value="8"/>
</dbReference>
<feature type="repeat" description="ANK" evidence="3">
    <location>
        <begin position="171"/>
        <end position="203"/>
    </location>
</feature>
<dbReference type="PROSITE" id="PS50088">
    <property type="entry name" value="ANK_REPEAT"/>
    <property type="match status" value="4"/>
</dbReference>
<reference evidence="5" key="1">
    <citation type="submission" date="2021-01" db="EMBL/GenBank/DDBJ databases">
        <authorList>
            <person name="Corre E."/>
            <person name="Pelletier E."/>
            <person name="Niang G."/>
            <person name="Scheremetjew M."/>
            <person name="Finn R."/>
            <person name="Kale V."/>
            <person name="Holt S."/>
            <person name="Cochrane G."/>
            <person name="Meng A."/>
            <person name="Brown T."/>
            <person name="Cohen L."/>
        </authorList>
    </citation>
    <scope>NUCLEOTIDE SEQUENCE</scope>
    <source>
        <strain evidence="5">308</strain>
    </source>
</reference>
<feature type="repeat" description="ANK" evidence="3">
    <location>
        <begin position="398"/>
        <end position="430"/>
    </location>
</feature>
<dbReference type="EMBL" id="HBFR01006562">
    <property type="protein sequence ID" value="CAD8877536.1"/>
    <property type="molecule type" value="Transcribed_RNA"/>
</dbReference>
<evidence type="ECO:0000256" key="2">
    <source>
        <dbReference type="ARBA" id="ARBA00023043"/>
    </source>
</evidence>
<accession>A0A7S1FMG0</accession>
<dbReference type="InterPro" id="IPR002110">
    <property type="entry name" value="Ankyrin_rpt"/>
</dbReference>
<evidence type="ECO:0000313" key="5">
    <source>
        <dbReference type="EMBL" id="CAD8877536.1"/>
    </source>
</evidence>
<name>A0A7S1FMG0_9STRA</name>
<dbReference type="InterPro" id="IPR036770">
    <property type="entry name" value="Ankyrin_rpt-contain_sf"/>
</dbReference>